<reference evidence="2" key="1">
    <citation type="journal article" date="2020" name="Stud. Mycol.">
        <title>101 Dothideomycetes genomes: a test case for predicting lifestyles and emergence of pathogens.</title>
        <authorList>
            <person name="Haridas S."/>
            <person name="Albert R."/>
            <person name="Binder M."/>
            <person name="Bloem J."/>
            <person name="Labutti K."/>
            <person name="Salamov A."/>
            <person name="Andreopoulos B."/>
            <person name="Baker S."/>
            <person name="Barry K."/>
            <person name="Bills G."/>
            <person name="Bluhm B."/>
            <person name="Cannon C."/>
            <person name="Castanera R."/>
            <person name="Culley D."/>
            <person name="Daum C."/>
            <person name="Ezra D."/>
            <person name="Gonzalez J."/>
            <person name="Henrissat B."/>
            <person name="Kuo A."/>
            <person name="Liang C."/>
            <person name="Lipzen A."/>
            <person name="Lutzoni F."/>
            <person name="Magnuson J."/>
            <person name="Mondo S."/>
            <person name="Nolan M."/>
            <person name="Ohm R."/>
            <person name="Pangilinan J."/>
            <person name="Park H.-J."/>
            <person name="Ramirez L."/>
            <person name="Alfaro M."/>
            <person name="Sun H."/>
            <person name="Tritt A."/>
            <person name="Yoshinaga Y."/>
            <person name="Zwiers L.-H."/>
            <person name="Turgeon B."/>
            <person name="Goodwin S."/>
            <person name="Spatafora J."/>
            <person name="Crous P."/>
            <person name="Grigoriev I."/>
        </authorList>
    </citation>
    <scope>NUCLEOTIDE SEQUENCE</scope>
    <source>
        <strain evidence="2">ATCC 36951</strain>
    </source>
</reference>
<keyword evidence="3" id="KW-1185">Reference proteome</keyword>
<protein>
    <recommendedName>
        <fullName evidence="1">AB hydrolase-1 domain-containing protein</fullName>
    </recommendedName>
</protein>
<dbReference type="AlphaFoldDB" id="A0A6A6CLV7"/>
<name>A0A6A6CLV7_ZASCE</name>
<dbReference type="EMBL" id="ML993591">
    <property type="protein sequence ID" value="KAF2168174.1"/>
    <property type="molecule type" value="Genomic_DNA"/>
</dbReference>
<dbReference type="InterPro" id="IPR029058">
    <property type="entry name" value="AB_hydrolase_fold"/>
</dbReference>
<accession>A0A6A6CLV7</accession>
<dbReference type="Gene3D" id="3.40.50.1820">
    <property type="entry name" value="alpha/beta hydrolase"/>
    <property type="match status" value="1"/>
</dbReference>
<gene>
    <name evidence="2" type="ORF">M409DRAFT_21618</name>
</gene>
<dbReference type="InterPro" id="IPR000073">
    <property type="entry name" value="AB_hydrolase_1"/>
</dbReference>
<organism evidence="2 3">
    <name type="scientific">Zasmidium cellare ATCC 36951</name>
    <dbReference type="NCBI Taxonomy" id="1080233"/>
    <lineage>
        <taxon>Eukaryota</taxon>
        <taxon>Fungi</taxon>
        <taxon>Dikarya</taxon>
        <taxon>Ascomycota</taxon>
        <taxon>Pezizomycotina</taxon>
        <taxon>Dothideomycetes</taxon>
        <taxon>Dothideomycetidae</taxon>
        <taxon>Mycosphaerellales</taxon>
        <taxon>Mycosphaerellaceae</taxon>
        <taxon>Zasmidium</taxon>
    </lineage>
</organism>
<evidence type="ECO:0000313" key="2">
    <source>
        <dbReference type="EMBL" id="KAF2168174.1"/>
    </source>
</evidence>
<dbReference type="Pfam" id="PF12697">
    <property type="entry name" value="Abhydrolase_6"/>
    <property type="match status" value="1"/>
</dbReference>
<feature type="domain" description="AB hydrolase-1" evidence="1">
    <location>
        <begin position="59"/>
        <end position="359"/>
    </location>
</feature>
<dbReference type="Proteomes" id="UP000799537">
    <property type="component" value="Unassembled WGS sequence"/>
</dbReference>
<evidence type="ECO:0000313" key="3">
    <source>
        <dbReference type="Proteomes" id="UP000799537"/>
    </source>
</evidence>
<evidence type="ECO:0000259" key="1">
    <source>
        <dbReference type="Pfam" id="PF12697"/>
    </source>
</evidence>
<dbReference type="GeneID" id="54559213"/>
<dbReference type="SUPFAM" id="SSF53474">
    <property type="entry name" value="alpha/beta-Hydrolases"/>
    <property type="match status" value="1"/>
</dbReference>
<dbReference type="OrthoDB" id="94039at2759"/>
<proteinExistence type="predicted"/>
<sequence>MSASHFAVKTHIFDAQHIRHYPGATRHGDSDIQRLEAKQYIPLANQNPRDGDVTIIGLHATSFPKELYEPLWDDMLALSDSHGFRIRSIWIADASNQNASGVLNEQTLGDDPSFSDYARDILHMTNVFREHMIPPIVGVGHSIGGAALIRLSCMHPRLFSSLVLLDPILGMDTMATGQRLIPMAATKPDLFPSREVAQKGFKKAFKNWDERAFQRWMEFGLRGTPTLLCPEPGKVTLRTTKANEAWSYGRTQLDEGNEDGTKSKTDWIKYPDADPAGRPFYRPEGLEAMEMLPRIRPDVLFVFPQYTAASSQSHDQNVARTGIAIGGSGGAKEGKVAKALLKNAGHLCPFEVPTACAQAITEWLGPDLKAWKDRVVYEREHRDDKSIDGIRLSERFIREAKQFSKTGSPSKNGKL</sequence>
<dbReference type="RefSeq" id="XP_033669063.1">
    <property type="nucleotide sequence ID" value="XM_033805941.1"/>
</dbReference>